<proteinExistence type="predicted"/>
<keyword evidence="3" id="KW-1185">Reference proteome</keyword>
<name>A0ABV8HPI9_9ACTN</name>
<evidence type="ECO:0000313" key="2">
    <source>
        <dbReference type="EMBL" id="MFC4033918.1"/>
    </source>
</evidence>
<feature type="compositionally biased region" description="Gly residues" evidence="1">
    <location>
        <begin position="317"/>
        <end position="326"/>
    </location>
</feature>
<sequence>MSRPPAHEWAVLGESGDPVPGDPESVALLGLTLRDTADDIRRETGEVQALASVESWTSDAAGRFRDAARDTVDDLRKAFHRYDEAAAAMGVAVHEGSDADWASALAHAQALSLKALRDAQAADADSSAAGRHLRSLPAGTPKDDPDATSARSKQRAAREALGAAKRLLASAKHLRDQAAEAAASRIHRAITHDGMHDSTWDKVKDTAGTILSDTGHVLENVGETALSDLASLGNAMAHDAGAVGEVLTGIGLATLGAGGEIGGAALDIIGVGALLGVPAGVVSAAAIAGGVGLIAAGGGRLAMDASGPDRVDLTSEGTGGGAGGDWSGTETSKGEPEPISEEDQARHTQRKSELSGLNRTKQVAEVRSGVTENGQKYKPEGNALKGGKHGIDWNEGPQRAKQTGNPQGKFGSPADVDYAVRKAAQLGPEKQGFFDLPPDNDCVEYLPDGTTRKPNALYVKVRPDGTVHAYPYTK</sequence>
<feature type="compositionally biased region" description="Basic and acidic residues" evidence="1">
    <location>
        <begin position="343"/>
        <end position="353"/>
    </location>
</feature>
<protein>
    <recommendedName>
        <fullName evidence="4">Bacterial EndoU nuclease domain-containing protein</fullName>
    </recommendedName>
</protein>
<comment type="caution">
    <text evidence="2">The sequence shown here is derived from an EMBL/GenBank/DDBJ whole genome shotgun (WGS) entry which is preliminary data.</text>
</comment>
<gene>
    <name evidence="2" type="ORF">ACFO3J_20885</name>
</gene>
<dbReference type="RefSeq" id="WP_386431201.1">
    <property type="nucleotide sequence ID" value="NZ_JBHSBB010000014.1"/>
</dbReference>
<evidence type="ECO:0000256" key="1">
    <source>
        <dbReference type="SAM" id="MobiDB-lite"/>
    </source>
</evidence>
<feature type="region of interest" description="Disordered" evidence="1">
    <location>
        <begin position="1"/>
        <end position="21"/>
    </location>
</feature>
<evidence type="ECO:0000313" key="3">
    <source>
        <dbReference type="Proteomes" id="UP001595765"/>
    </source>
</evidence>
<dbReference type="Proteomes" id="UP001595765">
    <property type="component" value="Unassembled WGS sequence"/>
</dbReference>
<feature type="region of interest" description="Disordered" evidence="1">
    <location>
        <begin position="124"/>
        <end position="153"/>
    </location>
</feature>
<accession>A0ABV8HPI9</accession>
<feature type="region of interest" description="Disordered" evidence="1">
    <location>
        <begin position="307"/>
        <end position="414"/>
    </location>
</feature>
<reference evidence="3" key="1">
    <citation type="journal article" date="2019" name="Int. J. Syst. Evol. Microbiol.">
        <title>The Global Catalogue of Microorganisms (GCM) 10K type strain sequencing project: providing services to taxonomists for standard genome sequencing and annotation.</title>
        <authorList>
            <consortium name="The Broad Institute Genomics Platform"/>
            <consortium name="The Broad Institute Genome Sequencing Center for Infectious Disease"/>
            <person name="Wu L."/>
            <person name="Ma J."/>
        </authorList>
    </citation>
    <scope>NUCLEOTIDE SEQUENCE [LARGE SCALE GENOMIC DNA]</scope>
    <source>
        <strain evidence="3">CGMCC 4.7237</strain>
    </source>
</reference>
<dbReference type="EMBL" id="JBHSBB010000014">
    <property type="protein sequence ID" value="MFC4033918.1"/>
    <property type="molecule type" value="Genomic_DNA"/>
</dbReference>
<evidence type="ECO:0008006" key="4">
    <source>
        <dbReference type="Google" id="ProtNLM"/>
    </source>
</evidence>
<organism evidence="2 3">
    <name type="scientific">Streptomyces polygonati</name>
    <dbReference type="NCBI Taxonomy" id="1617087"/>
    <lineage>
        <taxon>Bacteria</taxon>
        <taxon>Bacillati</taxon>
        <taxon>Actinomycetota</taxon>
        <taxon>Actinomycetes</taxon>
        <taxon>Kitasatosporales</taxon>
        <taxon>Streptomycetaceae</taxon>
        <taxon>Streptomyces</taxon>
    </lineage>
</organism>